<evidence type="ECO:0000313" key="3">
    <source>
        <dbReference type="Proteomes" id="UP000230002"/>
    </source>
</evidence>
<name>A0A2G8S040_9APHY</name>
<proteinExistence type="predicted"/>
<dbReference type="OrthoDB" id="2729416at2759"/>
<reference evidence="2 3" key="1">
    <citation type="journal article" date="2015" name="Sci. Rep.">
        <title>Chromosome-level genome map provides insights into diverse defense mechanisms in the medicinal fungus Ganoderma sinense.</title>
        <authorList>
            <person name="Zhu Y."/>
            <person name="Xu J."/>
            <person name="Sun C."/>
            <person name="Zhou S."/>
            <person name="Xu H."/>
            <person name="Nelson D.R."/>
            <person name="Qian J."/>
            <person name="Song J."/>
            <person name="Luo H."/>
            <person name="Xiang L."/>
            <person name="Li Y."/>
            <person name="Xu Z."/>
            <person name="Ji A."/>
            <person name="Wang L."/>
            <person name="Lu S."/>
            <person name="Hayward A."/>
            <person name="Sun W."/>
            <person name="Li X."/>
            <person name="Schwartz D.C."/>
            <person name="Wang Y."/>
            <person name="Chen S."/>
        </authorList>
    </citation>
    <scope>NUCLEOTIDE SEQUENCE [LARGE SCALE GENOMIC DNA]</scope>
    <source>
        <strain evidence="2 3">ZZ0214-1</strain>
    </source>
</reference>
<accession>A0A2G8S040</accession>
<protein>
    <submittedName>
        <fullName evidence="2">Uncharacterized protein</fullName>
    </submittedName>
</protein>
<organism evidence="2 3">
    <name type="scientific">Ganoderma sinense ZZ0214-1</name>
    <dbReference type="NCBI Taxonomy" id="1077348"/>
    <lineage>
        <taxon>Eukaryota</taxon>
        <taxon>Fungi</taxon>
        <taxon>Dikarya</taxon>
        <taxon>Basidiomycota</taxon>
        <taxon>Agaricomycotina</taxon>
        <taxon>Agaricomycetes</taxon>
        <taxon>Polyporales</taxon>
        <taxon>Polyporaceae</taxon>
        <taxon>Ganoderma</taxon>
    </lineage>
</organism>
<keyword evidence="3" id="KW-1185">Reference proteome</keyword>
<comment type="caution">
    <text evidence="2">The sequence shown here is derived from an EMBL/GenBank/DDBJ whole genome shotgun (WGS) entry which is preliminary data.</text>
</comment>
<feature type="region of interest" description="Disordered" evidence="1">
    <location>
        <begin position="1"/>
        <end position="23"/>
    </location>
</feature>
<gene>
    <name evidence="2" type="ORF">GSI_10280</name>
</gene>
<dbReference type="AlphaFoldDB" id="A0A2G8S040"/>
<evidence type="ECO:0000313" key="2">
    <source>
        <dbReference type="EMBL" id="PIL27139.1"/>
    </source>
</evidence>
<dbReference type="Proteomes" id="UP000230002">
    <property type="component" value="Unassembled WGS sequence"/>
</dbReference>
<sequence>MDPRRWGNGQRLDEGDPACRDGGKFTEAAEKAQDAKWKRLMANRPPRDALPRSLMPRPGRSQPPLYHYGFPFTNQYVFDYTRRHRLSLPVPKEDQEFFGGCTAWYFEDLADAWLKSGGGDEDDLEVFKISVSRMLMLEDLRKRCKFVLGIGHPFSDDWDGIVSLWSNYNFDDRFDRCIDPVHVIEMLKAAMNESEGQSSETPVKPQWWFDWDNDVSVFSIA</sequence>
<evidence type="ECO:0000256" key="1">
    <source>
        <dbReference type="SAM" id="MobiDB-lite"/>
    </source>
</evidence>
<dbReference type="EMBL" id="AYKW01000034">
    <property type="protein sequence ID" value="PIL27139.1"/>
    <property type="molecule type" value="Genomic_DNA"/>
</dbReference>